<sequence length="98" mass="11627">MDENYIDEESIKSFGGLPKRYWDTFNGSIELFKNALKHPLEAVVCLFHLTLEDDLTSFTSEKCFYMVLFVGYTYIYAQKYPRHLQIFNILDLLSKWVN</sequence>
<dbReference type="Proteomes" id="UP000499080">
    <property type="component" value="Unassembled WGS sequence"/>
</dbReference>
<organism evidence="1 2">
    <name type="scientific">Araneus ventricosus</name>
    <name type="common">Orbweaver spider</name>
    <name type="synonym">Epeira ventricosa</name>
    <dbReference type="NCBI Taxonomy" id="182803"/>
    <lineage>
        <taxon>Eukaryota</taxon>
        <taxon>Metazoa</taxon>
        <taxon>Ecdysozoa</taxon>
        <taxon>Arthropoda</taxon>
        <taxon>Chelicerata</taxon>
        <taxon>Arachnida</taxon>
        <taxon>Araneae</taxon>
        <taxon>Araneomorphae</taxon>
        <taxon>Entelegynae</taxon>
        <taxon>Araneoidea</taxon>
        <taxon>Araneidae</taxon>
        <taxon>Araneus</taxon>
    </lineage>
</organism>
<reference evidence="1 2" key="1">
    <citation type="journal article" date="2019" name="Sci. Rep.">
        <title>Orb-weaving spider Araneus ventricosus genome elucidates the spidroin gene catalogue.</title>
        <authorList>
            <person name="Kono N."/>
            <person name="Nakamura H."/>
            <person name="Ohtoshi R."/>
            <person name="Moran D.A.P."/>
            <person name="Shinohara A."/>
            <person name="Yoshida Y."/>
            <person name="Fujiwara M."/>
            <person name="Mori M."/>
            <person name="Tomita M."/>
            <person name="Arakawa K."/>
        </authorList>
    </citation>
    <scope>NUCLEOTIDE SEQUENCE [LARGE SCALE GENOMIC DNA]</scope>
</reference>
<evidence type="ECO:0000313" key="2">
    <source>
        <dbReference type="Proteomes" id="UP000499080"/>
    </source>
</evidence>
<dbReference type="AlphaFoldDB" id="A0A4Y2KCA0"/>
<name>A0A4Y2KCA0_ARAVE</name>
<dbReference type="EMBL" id="BGPR01113952">
    <property type="protein sequence ID" value="GBM99568.1"/>
    <property type="molecule type" value="Genomic_DNA"/>
</dbReference>
<protein>
    <submittedName>
        <fullName evidence="1">Uncharacterized protein</fullName>
    </submittedName>
</protein>
<evidence type="ECO:0000313" key="1">
    <source>
        <dbReference type="EMBL" id="GBM99568.1"/>
    </source>
</evidence>
<proteinExistence type="predicted"/>
<accession>A0A4Y2KCA0</accession>
<gene>
    <name evidence="1" type="ORF">AVEN_139809_1</name>
</gene>
<keyword evidence="2" id="KW-1185">Reference proteome</keyword>
<comment type="caution">
    <text evidence="1">The sequence shown here is derived from an EMBL/GenBank/DDBJ whole genome shotgun (WGS) entry which is preliminary data.</text>
</comment>